<dbReference type="Pfam" id="PF13538">
    <property type="entry name" value="UvrD_C_2"/>
    <property type="match status" value="1"/>
</dbReference>
<dbReference type="GO" id="GO:0005829">
    <property type="term" value="C:cytosol"/>
    <property type="evidence" value="ECO:0007669"/>
    <property type="project" value="TreeGrafter"/>
</dbReference>
<keyword evidence="8" id="KW-1185">Reference proteome</keyword>
<gene>
    <name evidence="7" type="primary">uvrD_2</name>
    <name evidence="7" type="ORF">KCTCHS21_16690</name>
</gene>
<evidence type="ECO:0000256" key="3">
    <source>
        <dbReference type="ARBA" id="ARBA00022806"/>
    </source>
</evidence>
<dbReference type="GO" id="GO:0005524">
    <property type="term" value="F:ATP binding"/>
    <property type="evidence" value="ECO:0007669"/>
    <property type="project" value="UniProtKB-UniRule"/>
</dbReference>
<dbReference type="GO" id="GO:0016787">
    <property type="term" value="F:hydrolase activity"/>
    <property type="evidence" value="ECO:0007669"/>
    <property type="project" value="UniProtKB-UniRule"/>
</dbReference>
<dbReference type="OrthoDB" id="9787585at2"/>
<dbReference type="SUPFAM" id="SSF52540">
    <property type="entry name" value="P-loop containing nucleoside triphosphate hydrolases"/>
    <property type="match status" value="1"/>
</dbReference>
<dbReference type="Pfam" id="PF00580">
    <property type="entry name" value="UvrD-helicase"/>
    <property type="match status" value="1"/>
</dbReference>
<evidence type="ECO:0000256" key="4">
    <source>
        <dbReference type="ARBA" id="ARBA00022840"/>
    </source>
</evidence>
<dbReference type="AlphaFoldDB" id="A0A3T1D2D4"/>
<evidence type="ECO:0000259" key="6">
    <source>
        <dbReference type="PROSITE" id="PS51198"/>
    </source>
</evidence>
<dbReference type="InterPro" id="IPR048228">
    <property type="entry name" value="HelD_bacillota"/>
</dbReference>
<organism evidence="7 8">
    <name type="scientific">Cohnella abietis</name>
    <dbReference type="NCBI Taxonomy" id="2507935"/>
    <lineage>
        <taxon>Bacteria</taxon>
        <taxon>Bacillati</taxon>
        <taxon>Bacillota</taxon>
        <taxon>Bacilli</taxon>
        <taxon>Bacillales</taxon>
        <taxon>Paenibacillaceae</taxon>
        <taxon>Cohnella</taxon>
    </lineage>
</organism>
<dbReference type="Gene3D" id="3.40.50.300">
    <property type="entry name" value="P-loop containing nucleotide triphosphate hydrolases"/>
    <property type="match status" value="3"/>
</dbReference>
<feature type="domain" description="UvrD-like helicase ATP-binding" evidence="6">
    <location>
        <begin position="211"/>
        <end position="619"/>
    </location>
</feature>
<keyword evidence="1 5" id="KW-0547">Nucleotide-binding</keyword>
<sequence>MSSNQTPRDEEEKRLLTVLEQVSRRMRKEMALLGDRRGDVVGIRQEFWDDVRMNFSDSTEVGETWSSIVQQAELLAERERSHRVASEAVERLTKQFDSPYFARIDFAETGMESEIIYIGRASLVGEDGETFYVYDWRAPVSSLFYDQEPGPAAYRVPDGKMEGELQLKRQFVIRGGQLKLMFDTSETVGDEILQAVLSEGSDTSMKSIVATIQKEQNWIIRDEKHKLLVVQGAAGSGKTSAALQRIAYLLYRYRETLGPDQIILFSPNPVFKGYISNVLPDLGEANMRQMTFRELIEARLGRRFEVEDLFSQTEALAAADGTAEGEARESSVRYKGSEHFFITVENYLKRLELDGARFRPLRFRSMTIVSAEEMSQQFYGIRAADGFGNRAAGLRRWLLERLRTWIDSQMNEPWLEEAAELVDSEDIQRAYVDVRRSGGFHEEVFDDEEQMSIRLRRRVAEETLAPLIKAVRSYRFLDAVATYRELFESRTLFTACSPDGKLPTGWEWMLQRVEETMGRKVIDHEDATPLMYVSEALEGFRRVEGDIQHVFVDEAQDYSPFQAAYLRRRYPRARMTVLGDFNQAIYIQSQANGGFGGWTRLMAPEATSVLRLTTSYRSTEPIVEYTKGILAAEDAVGIIPFHRKGEAPRVIACKDNGQLSEQIAASINELLAQGYGTIGVISKTAYESGNASALLKELLPDDVPVTLVTGGSAELPKGVSVLPSYLAKGIEFDAVLVWDASEVRYGKEKDRKLLYTVCTRALHILYIFHTGTVSPWLPKP</sequence>
<dbReference type="InterPro" id="IPR027417">
    <property type="entry name" value="P-loop_NTPase"/>
</dbReference>
<reference evidence="7 8" key="1">
    <citation type="submission" date="2019-01" db="EMBL/GenBank/DDBJ databases">
        <title>Complete genome sequence of Cohnella hallensis HS21 isolated from Korean fir (Abies koreana) rhizospheric soil.</title>
        <authorList>
            <person name="Jiang L."/>
            <person name="Kang S.W."/>
            <person name="Kim S."/>
            <person name="Jung J."/>
            <person name="Kim C.Y."/>
            <person name="Kim D.H."/>
            <person name="Kim S.W."/>
            <person name="Lee J."/>
        </authorList>
    </citation>
    <scope>NUCLEOTIDE SEQUENCE [LARGE SCALE GENOMIC DNA]</scope>
    <source>
        <strain evidence="7 8">HS21</strain>
    </source>
</reference>
<evidence type="ECO:0000256" key="2">
    <source>
        <dbReference type="ARBA" id="ARBA00022801"/>
    </source>
</evidence>
<dbReference type="InterPro" id="IPR000212">
    <property type="entry name" value="DNA_helicase_UvrD/REP"/>
</dbReference>
<dbReference type="GO" id="GO:0000725">
    <property type="term" value="P:recombinational repair"/>
    <property type="evidence" value="ECO:0007669"/>
    <property type="project" value="TreeGrafter"/>
</dbReference>
<dbReference type="GO" id="GO:0003677">
    <property type="term" value="F:DNA binding"/>
    <property type="evidence" value="ECO:0007669"/>
    <property type="project" value="InterPro"/>
</dbReference>
<keyword evidence="2 5" id="KW-0378">Hydrolase</keyword>
<dbReference type="PANTHER" id="PTHR11070:SF17">
    <property type="entry name" value="DNA HELICASE IV"/>
    <property type="match status" value="1"/>
</dbReference>
<dbReference type="PANTHER" id="PTHR11070">
    <property type="entry name" value="UVRD / RECB / PCRA DNA HELICASE FAMILY MEMBER"/>
    <property type="match status" value="1"/>
</dbReference>
<protein>
    <submittedName>
        <fullName evidence="7">DNA helicase</fullName>
    </submittedName>
</protein>
<evidence type="ECO:0000313" key="8">
    <source>
        <dbReference type="Proteomes" id="UP000289856"/>
    </source>
</evidence>
<name>A0A3T1D2D4_9BACL</name>
<keyword evidence="3 5" id="KW-0347">Helicase</keyword>
<accession>A0A3T1D2D4</accession>
<dbReference type="EMBL" id="AP019400">
    <property type="protein sequence ID" value="BBI32270.1"/>
    <property type="molecule type" value="Genomic_DNA"/>
</dbReference>
<proteinExistence type="predicted"/>
<dbReference type="NCBIfam" id="NF041464">
    <property type="entry name" value="HelD_BACSU"/>
    <property type="match status" value="1"/>
</dbReference>
<dbReference type="Proteomes" id="UP000289856">
    <property type="component" value="Chromosome"/>
</dbReference>
<dbReference type="GO" id="GO:0043138">
    <property type="term" value="F:3'-5' DNA helicase activity"/>
    <property type="evidence" value="ECO:0007669"/>
    <property type="project" value="TreeGrafter"/>
</dbReference>
<dbReference type="InterPro" id="IPR027785">
    <property type="entry name" value="UvrD-like_helicase_C"/>
</dbReference>
<dbReference type="KEGG" id="cohn:KCTCHS21_16690"/>
<dbReference type="PROSITE" id="PS51198">
    <property type="entry name" value="UVRD_HELICASE_ATP_BIND"/>
    <property type="match status" value="1"/>
</dbReference>
<keyword evidence="4 5" id="KW-0067">ATP-binding</keyword>
<evidence type="ECO:0000313" key="7">
    <source>
        <dbReference type="EMBL" id="BBI32270.1"/>
    </source>
</evidence>
<evidence type="ECO:0000256" key="1">
    <source>
        <dbReference type="ARBA" id="ARBA00022741"/>
    </source>
</evidence>
<feature type="binding site" evidence="5">
    <location>
        <begin position="232"/>
        <end position="239"/>
    </location>
    <ligand>
        <name>ATP</name>
        <dbReference type="ChEBI" id="CHEBI:30616"/>
    </ligand>
</feature>
<dbReference type="InterPro" id="IPR014016">
    <property type="entry name" value="UvrD-like_ATP-bd"/>
</dbReference>
<dbReference type="RefSeq" id="WP_130606673.1">
    <property type="nucleotide sequence ID" value="NZ_AP019400.1"/>
</dbReference>
<evidence type="ECO:0000256" key="5">
    <source>
        <dbReference type="PROSITE-ProRule" id="PRU00560"/>
    </source>
</evidence>